<organism evidence="1 2">
    <name type="scientific">Paenibacillus abyssi</name>
    <dbReference type="NCBI Taxonomy" id="1340531"/>
    <lineage>
        <taxon>Bacteria</taxon>
        <taxon>Bacillati</taxon>
        <taxon>Bacillota</taxon>
        <taxon>Bacilli</taxon>
        <taxon>Bacillales</taxon>
        <taxon>Paenibacillaceae</taxon>
        <taxon>Paenibacillus</taxon>
    </lineage>
</organism>
<reference evidence="1" key="1">
    <citation type="journal article" date="2014" name="Int. J. Syst. Evol. Microbiol.">
        <title>Complete genome sequence of Corynebacterium casei LMG S-19264T (=DSM 44701T), isolated from a smear-ripened cheese.</title>
        <authorList>
            <consortium name="US DOE Joint Genome Institute (JGI-PGF)"/>
            <person name="Walter F."/>
            <person name="Albersmeier A."/>
            <person name="Kalinowski J."/>
            <person name="Ruckert C."/>
        </authorList>
    </citation>
    <scope>NUCLEOTIDE SEQUENCE</scope>
    <source>
        <strain evidence="1">CGMCC 1.12987</strain>
    </source>
</reference>
<comment type="caution">
    <text evidence="1">The sequence shown here is derived from an EMBL/GenBank/DDBJ whole genome shotgun (WGS) entry which is preliminary data.</text>
</comment>
<evidence type="ECO:0000313" key="2">
    <source>
        <dbReference type="Proteomes" id="UP000644756"/>
    </source>
</evidence>
<dbReference type="RefSeq" id="WP_188532676.1">
    <property type="nucleotide sequence ID" value="NZ_BMGR01000014.1"/>
</dbReference>
<name>A0A917G1R2_9BACL</name>
<evidence type="ECO:0000313" key="1">
    <source>
        <dbReference type="EMBL" id="GGG17783.1"/>
    </source>
</evidence>
<dbReference type="Proteomes" id="UP000644756">
    <property type="component" value="Unassembled WGS sequence"/>
</dbReference>
<keyword evidence="2" id="KW-1185">Reference proteome</keyword>
<proteinExistence type="predicted"/>
<dbReference type="EMBL" id="BMGR01000014">
    <property type="protein sequence ID" value="GGG17783.1"/>
    <property type="molecule type" value="Genomic_DNA"/>
</dbReference>
<sequence length="111" mass="12707">MNNGIDFSKYPVAQQIIEETELQDEIHEYPMIMMGKDETAVNMAEMLLLCKAAMAISIPLRQRSKVSSNYYLNQIRNKAHVLAQSEALREYGLSFEDLDHMVPHQNSLFGT</sequence>
<accession>A0A917G1R2</accession>
<reference evidence="1" key="2">
    <citation type="submission" date="2020-09" db="EMBL/GenBank/DDBJ databases">
        <authorList>
            <person name="Sun Q."/>
            <person name="Zhou Y."/>
        </authorList>
    </citation>
    <scope>NUCLEOTIDE SEQUENCE</scope>
    <source>
        <strain evidence="1">CGMCC 1.12987</strain>
    </source>
</reference>
<dbReference type="AlphaFoldDB" id="A0A917G1R2"/>
<gene>
    <name evidence="1" type="ORF">GCM10010916_38250</name>
</gene>
<protein>
    <submittedName>
        <fullName evidence="1">Uncharacterized protein</fullName>
    </submittedName>
</protein>